<evidence type="ECO:0000313" key="4">
    <source>
        <dbReference type="EMBL" id="PFG27603.1"/>
    </source>
</evidence>
<dbReference type="SUPFAM" id="SSF103481">
    <property type="entry name" value="Multidrug resistance efflux transporter EmrE"/>
    <property type="match status" value="2"/>
</dbReference>
<feature type="transmembrane region" description="Helical" evidence="2">
    <location>
        <begin position="211"/>
        <end position="232"/>
    </location>
</feature>
<feature type="transmembrane region" description="Helical" evidence="2">
    <location>
        <begin position="56"/>
        <end position="73"/>
    </location>
</feature>
<proteinExistence type="inferred from homology"/>
<feature type="transmembrane region" description="Helical" evidence="2">
    <location>
        <begin position="27"/>
        <end position="44"/>
    </location>
</feature>
<keyword evidence="5" id="KW-1185">Reference proteome</keyword>
<protein>
    <submittedName>
        <fullName evidence="4">Drug/metabolite transporter (DMT)-like permease</fullName>
    </submittedName>
</protein>
<evidence type="ECO:0000259" key="3">
    <source>
        <dbReference type="Pfam" id="PF00892"/>
    </source>
</evidence>
<feature type="domain" description="EamA" evidence="3">
    <location>
        <begin position="267"/>
        <end position="339"/>
    </location>
</feature>
<comment type="caution">
    <text evidence="4">The sequence shown here is derived from an EMBL/GenBank/DDBJ whole genome shotgun (WGS) entry which is preliminary data.</text>
</comment>
<feature type="transmembrane region" description="Helical" evidence="2">
    <location>
        <begin position="107"/>
        <end position="129"/>
    </location>
</feature>
<evidence type="ECO:0000256" key="1">
    <source>
        <dbReference type="ARBA" id="ARBA00007362"/>
    </source>
</evidence>
<name>A0A2A9DLX5_9CORY</name>
<feature type="transmembrane region" description="Helical" evidence="2">
    <location>
        <begin position="85"/>
        <end position="101"/>
    </location>
</feature>
<keyword evidence="2" id="KW-0472">Membrane</keyword>
<feature type="transmembrane region" description="Helical" evidence="2">
    <location>
        <begin position="141"/>
        <end position="160"/>
    </location>
</feature>
<gene>
    <name evidence="4" type="ORF">ATK06_0674</name>
</gene>
<dbReference type="GO" id="GO:0016020">
    <property type="term" value="C:membrane"/>
    <property type="evidence" value="ECO:0007669"/>
    <property type="project" value="InterPro"/>
</dbReference>
<dbReference type="OrthoDB" id="5315632at2"/>
<dbReference type="RefSeq" id="WP_098388836.1">
    <property type="nucleotide sequence ID" value="NZ_LS483464.1"/>
</dbReference>
<dbReference type="AlphaFoldDB" id="A0A2A9DLX5"/>
<feature type="transmembrane region" description="Helical" evidence="2">
    <location>
        <begin position="271"/>
        <end position="292"/>
    </location>
</feature>
<feature type="transmembrane region" description="Helical" evidence="2">
    <location>
        <begin position="326"/>
        <end position="346"/>
    </location>
</feature>
<feature type="domain" description="EamA" evidence="3">
    <location>
        <begin position="26"/>
        <end position="156"/>
    </location>
</feature>
<keyword evidence="2" id="KW-1133">Transmembrane helix</keyword>
<dbReference type="InterPro" id="IPR000620">
    <property type="entry name" value="EamA_dom"/>
</dbReference>
<sequence>MNKTTPGAVGTSSSNYLPVKPVGHGKAVLIIALGTAMLAFTPIWVKATNMDPATQAFLRVSIGFLCLLPFGIWEIKRKGALPKKGITYSVVAGLFLGVDFTCWNYSIFYVGAGIAAILLNLQVIVVPMLTAIFDKYKIPKVFLILVPIMVVGVLLTGGVFEPAEASTGPEEILGIKTATLGTILGLTSGICYSFYLYFSRKAGTTAPRKDLYVQPMMYTFAAQMVAPTLWAFTGSPRGGFDFKYGVFDKNGQLPMGDPWNDLGAELTGWNWFHLISLAVVGQAMAWTFVQWGTVWLEPVLSAGILLLSPVSSVVIAWPLFGEIPSALQWVGIVLILGTVMYQNGLFDSMFGKKKKSGDVGNPEDNIDDELVREGLAPGHSPDEATPLRDQK</sequence>
<evidence type="ECO:0000256" key="2">
    <source>
        <dbReference type="SAM" id="Phobius"/>
    </source>
</evidence>
<comment type="similarity">
    <text evidence="1">Belongs to the EamA transporter family.</text>
</comment>
<dbReference type="Proteomes" id="UP000221653">
    <property type="component" value="Unassembled WGS sequence"/>
</dbReference>
<keyword evidence="2" id="KW-0812">Transmembrane</keyword>
<feature type="transmembrane region" description="Helical" evidence="2">
    <location>
        <begin position="299"/>
        <end position="320"/>
    </location>
</feature>
<evidence type="ECO:0000313" key="5">
    <source>
        <dbReference type="Proteomes" id="UP000221653"/>
    </source>
</evidence>
<reference evidence="4 5" key="1">
    <citation type="submission" date="2017-10" db="EMBL/GenBank/DDBJ databases">
        <title>Sequencing the genomes of 1000 actinobacteria strains.</title>
        <authorList>
            <person name="Klenk H.-P."/>
        </authorList>
    </citation>
    <scope>NUCLEOTIDE SEQUENCE [LARGE SCALE GENOMIC DNA]</scope>
    <source>
        <strain evidence="4 5">DSM 20688</strain>
    </source>
</reference>
<dbReference type="Pfam" id="PF00892">
    <property type="entry name" value="EamA"/>
    <property type="match status" value="2"/>
</dbReference>
<organism evidence="4 5">
    <name type="scientific">Corynebacterium renale</name>
    <dbReference type="NCBI Taxonomy" id="1724"/>
    <lineage>
        <taxon>Bacteria</taxon>
        <taxon>Bacillati</taxon>
        <taxon>Actinomycetota</taxon>
        <taxon>Actinomycetes</taxon>
        <taxon>Mycobacteriales</taxon>
        <taxon>Corynebacteriaceae</taxon>
        <taxon>Corynebacterium</taxon>
    </lineage>
</organism>
<accession>A0A2A9DLX5</accession>
<dbReference type="InterPro" id="IPR037185">
    <property type="entry name" value="EmrE-like"/>
</dbReference>
<dbReference type="PANTHER" id="PTHR22911">
    <property type="entry name" value="ACYL-MALONYL CONDENSING ENZYME-RELATED"/>
    <property type="match status" value="1"/>
</dbReference>
<dbReference type="EMBL" id="PDJF01000001">
    <property type="protein sequence ID" value="PFG27603.1"/>
    <property type="molecule type" value="Genomic_DNA"/>
</dbReference>
<feature type="transmembrane region" description="Helical" evidence="2">
    <location>
        <begin position="180"/>
        <end position="199"/>
    </location>
</feature>